<sequence>MIEDLTLLSVAVLDNFGHDDIFRGRLVAVGSEGIVDNRHPVIIVFDTALRVQAKFVSHENGYFMDVNVGPDDVFCCCGGMFTKPECISKENPKGAIRKGLVKKFSFSTDDNSIERIATAHYHPEANEIRG</sequence>
<evidence type="ECO:0000313" key="1">
    <source>
        <dbReference type="EMBL" id="SPF38621.1"/>
    </source>
</evidence>
<dbReference type="AlphaFoldDB" id="A0A2U3KG18"/>
<dbReference type="Proteomes" id="UP000238916">
    <property type="component" value="Unassembled WGS sequence"/>
</dbReference>
<dbReference type="EMBL" id="OMOF01000102">
    <property type="protein sequence ID" value="SPF38621.1"/>
    <property type="molecule type" value="Genomic_DNA"/>
</dbReference>
<accession>A0A2U3KG18</accession>
<protein>
    <submittedName>
        <fullName evidence="1">Uncharacterized protein</fullName>
    </submittedName>
</protein>
<proteinExistence type="predicted"/>
<gene>
    <name evidence="1" type="ORF">SBF1_1900001</name>
</gene>
<name>A0A2U3KG18_9FIRM</name>
<organism evidence="1 2">
    <name type="scientific">Candidatus Desulfosporosinus infrequens</name>
    <dbReference type="NCBI Taxonomy" id="2043169"/>
    <lineage>
        <taxon>Bacteria</taxon>
        <taxon>Bacillati</taxon>
        <taxon>Bacillota</taxon>
        <taxon>Clostridia</taxon>
        <taxon>Eubacteriales</taxon>
        <taxon>Desulfitobacteriaceae</taxon>
        <taxon>Desulfosporosinus</taxon>
    </lineage>
</organism>
<evidence type="ECO:0000313" key="2">
    <source>
        <dbReference type="Proteomes" id="UP000238916"/>
    </source>
</evidence>
<reference evidence="2" key="1">
    <citation type="submission" date="2018-02" db="EMBL/GenBank/DDBJ databases">
        <authorList>
            <person name="Hausmann B."/>
        </authorList>
    </citation>
    <scope>NUCLEOTIDE SEQUENCE [LARGE SCALE GENOMIC DNA]</scope>
    <source>
        <strain evidence="2">Peat soil MAG SbF1</strain>
    </source>
</reference>